<dbReference type="EMBL" id="JBHSPB010000030">
    <property type="protein sequence ID" value="MFC5724579.1"/>
    <property type="molecule type" value="Genomic_DNA"/>
</dbReference>
<evidence type="ECO:0000256" key="2">
    <source>
        <dbReference type="ARBA" id="ARBA00022692"/>
    </source>
</evidence>
<proteinExistence type="predicted"/>
<dbReference type="InterPro" id="IPR004776">
    <property type="entry name" value="Mem_transp_PIN-like"/>
</dbReference>
<gene>
    <name evidence="6" type="ORF">ACFP1Z_30940</name>
</gene>
<keyword evidence="4 5" id="KW-0472">Membrane</keyword>
<protein>
    <submittedName>
        <fullName evidence="6">AEC family transporter</fullName>
    </submittedName>
</protein>
<name>A0ABW0ZAR4_9ACTN</name>
<organism evidence="6 7">
    <name type="scientific">Streptomyces gamaensis</name>
    <dbReference type="NCBI Taxonomy" id="1763542"/>
    <lineage>
        <taxon>Bacteria</taxon>
        <taxon>Bacillati</taxon>
        <taxon>Actinomycetota</taxon>
        <taxon>Actinomycetes</taxon>
        <taxon>Kitasatosporales</taxon>
        <taxon>Streptomycetaceae</taxon>
        <taxon>Streptomyces</taxon>
    </lineage>
</organism>
<feature type="transmembrane region" description="Helical" evidence="5">
    <location>
        <begin position="21"/>
        <end position="42"/>
    </location>
</feature>
<reference evidence="7" key="1">
    <citation type="journal article" date="2019" name="Int. J. Syst. Evol. Microbiol.">
        <title>The Global Catalogue of Microorganisms (GCM) 10K type strain sequencing project: providing services to taxonomists for standard genome sequencing and annotation.</title>
        <authorList>
            <consortium name="The Broad Institute Genomics Platform"/>
            <consortium name="The Broad Institute Genome Sequencing Center for Infectious Disease"/>
            <person name="Wu L."/>
            <person name="Ma J."/>
        </authorList>
    </citation>
    <scope>NUCLEOTIDE SEQUENCE [LARGE SCALE GENOMIC DNA]</scope>
    <source>
        <strain evidence="7">CGMCC 4.7304</strain>
    </source>
</reference>
<keyword evidence="7" id="KW-1185">Reference proteome</keyword>
<dbReference type="RefSeq" id="WP_390321058.1">
    <property type="nucleotide sequence ID" value="NZ_JBHSPB010000030.1"/>
</dbReference>
<evidence type="ECO:0000313" key="7">
    <source>
        <dbReference type="Proteomes" id="UP001596083"/>
    </source>
</evidence>
<evidence type="ECO:0000256" key="4">
    <source>
        <dbReference type="ARBA" id="ARBA00023136"/>
    </source>
</evidence>
<dbReference type="Proteomes" id="UP001596083">
    <property type="component" value="Unassembled WGS sequence"/>
</dbReference>
<evidence type="ECO:0000256" key="5">
    <source>
        <dbReference type="SAM" id="Phobius"/>
    </source>
</evidence>
<comment type="subcellular location">
    <subcellularLocation>
        <location evidence="1">Membrane</location>
        <topology evidence="1">Multi-pass membrane protein</topology>
    </subcellularLocation>
</comment>
<evidence type="ECO:0000256" key="1">
    <source>
        <dbReference type="ARBA" id="ARBA00004141"/>
    </source>
</evidence>
<comment type="caution">
    <text evidence="6">The sequence shown here is derived from an EMBL/GenBank/DDBJ whole genome shotgun (WGS) entry which is preliminary data.</text>
</comment>
<evidence type="ECO:0000313" key="6">
    <source>
        <dbReference type="EMBL" id="MFC5724579.1"/>
    </source>
</evidence>
<sequence length="87" mass="9315">MPASLFTGMVTMRRETLLSDIPLAVAVVVPMLAGYLLVFGVARLVFRRDTAHSAIVALTVGFPSTVFMGTVVLGYLYGTQHKSVDGL</sequence>
<evidence type="ECO:0000256" key="3">
    <source>
        <dbReference type="ARBA" id="ARBA00022989"/>
    </source>
</evidence>
<keyword evidence="2 5" id="KW-0812">Transmembrane</keyword>
<dbReference type="Pfam" id="PF03547">
    <property type="entry name" value="Mem_trans"/>
    <property type="match status" value="1"/>
</dbReference>
<feature type="transmembrane region" description="Helical" evidence="5">
    <location>
        <begin position="54"/>
        <end position="77"/>
    </location>
</feature>
<keyword evidence="3 5" id="KW-1133">Transmembrane helix</keyword>
<accession>A0ABW0ZAR4</accession>